<name>A0A1I3B058_9RHOB</name>
<dbReference type="EMBL" id="FOPU01000018">
    <property type="protein sequence ID" value="SFH55580.1"/>
    <property type="molecule type" value="Genomic_DNA"/>
</dbReference>
<evidence type="ECO:0000313" key="3">
    <source>
        <dbReference type="Proteomes" id="UP000183635"/>
    </source>
</evidence>
<dbReference type="RefSeq" id="WP_074968153.1">
    <property type="nucleotide sequence ID" value="NZ_CBCRYP010000019.1"/>
</dbReference>
<dbReference type="Pfam" id="PF04250">
    <property type="entry name" value="DUF429"/>
    <property type="match status" value="1"/>
</dbReference>
<feature type="region of interest" description="Disordered" evidence="1">
    <location>
        <begin position="90"/>
        <end position="110"/>
    </location>
</feature>
<dbReference type="PIRSF" id="PIRSF018008">
    <property type="entry name" value="UCP018008"/>
    <property type="match status" value="1"/>
</dbReference>
<dbReference type="Proteomes" id="UP000183635">
    <property type="component" value="Unassembled WGS sequence"/>
</dbReference>
<keyword evidence="3" id="KW-1185">Reference proteome</keyword>
<protein>
    <submittedName>
        <fullName evidence="2">Predicted nuclease (RNAse H fold)</fullName>
    </submittedName>
</protein>
<evidence type="ECO:0000256" key="1">
    <source>
        <dbReference type="SAM" id="MobiDB-lite"/>
    </source>
</evidence>
<gene>
    <name evidence="2" type="ORF">SAMN04488021_11837</name>
</gene>
<proteinExistence type="predicted"/>
<evidence type="ECO:0000313" key="2">
    <source>
        <dbReference type="EMBL" id="SFH55580.1"/>
    </source>
</evidence>
<dbReference type="AlphaFoldDB" id="A0A1I3B058"/>
<dbReference type="InterPro" id="IPR007362">
    <property type="entry name" value="DUF429"/>
</dbReference>
<sequence length="264" mass="28411">MKAVLGIDAAWTAHNPSGLALATQYRGKWSLHSVWPSYADFLDAPMHSAADLPDRAAKLCGRFPDLVAVDMPLSDLPITGRRTADRAVSRAYGGRAAATHSPSALRPGPIADRMRQELGSRGYGLRHSGRPDGRLAEVYPHPALIELLQAPRRLPYKIQRAGNYWPGLPPSVRRAKLRVEWARILDALENLLPGTRDALAMPPADASIALLKSFEDQLDAVICAAVAVEIVEGRATAYGDATAAVWIPTPRPCTDASSVSLQSG</sequence>
<dbReference type="InterPro" id="IPR008306">
    <property type="entry name" value="UCP018008"/>
</dbReference>
<organism evidence="2 3">
    <name type="scientific">Paracoccus aminovorans</name>
    <dbReference type="NCBI Taxonomy" id="34004"/>
    <lineage>
        <taxon>Bacteria</taxon>
        <taxon>Pseudomonadati</taxon>
        <taxon>Pseudomonadota</taxon>
        <taxon>Alphaproteobacteria</taxon>
        <taxon>Rhodobacterales</taxon>
        <taxon>Paracoccaceae</taxon>
        <taxon>Paracoccus</taxon>
    </lineage>
</organism>
<dbReference type="OrthoDB" id="9801824at2"/>
<dbReference type="STRING" id="34004.SAMN04488021_11837"/>
<reference evidence="2 3" key="1">
    <citation type="submission" date="2016-10" db="EMBL/GenBank/DDBJ databases">
        <authorList>
            <person name="de Groot N.N."/>
        </authorList>
    </citation>
    <scope>NUCLEOTIDE SEQUENCE [LARGE SCALE GENOMIC DNA]</scope>
    <source>
        <strain evidence="2 3">DSM 8537</strain>
    </source>
</reference>
<accession>A0A1I3B058</accession>